<dbReference type="Gene3D" id="1.10.630.10">
    <property type="entry name" value="Cytochrome P450"/>
    <property type="match status" value="1"/>
</dbReference>
<dbReference type="GO" id="GO:0016705">
    <property type="term" value="F:oxidoreductase activity, acting on paired donors, with incorporation or reduction of molecular oxygen"/>
    <property type="evidence" value="ECO:0007669"/>
    <property type="project" value="InterPro"/>
</dbReference>
<evidence type="ECO:0000256" key="2">
    <source>
        <dbReference type="ARBA" id="ARBA00005179"/>
    </source>
</evidence>
<reference evidence="10" key="1">
    <citation type="journal article" date="2023" name="BMC Genomics">
        <title>Chromosome-level genome assemblies of Cutaneotrichosporon spp. (Trichosporonales, Basidiomycota) reveal imbalanced evolution between nucleotide sequences and chromosome synteny.</title>
        <authorList>
            <person name="Kobayashi Y."/>
            <person name="Kayamori A."/>
            <person name="Aoki K."/>
            <person name="Shiwa Y."/>
            <person name="Matsutani M."/>
            <person name="Fujita N."/>
            <person name="Sugita T."/>
            <person name="Iwasaki W."/>
            <person name="Tanaka N."/>
            <person name="Takashima M."/>
        </authorList>
    </citation>
    <scope>NUCLEOTIDE SEQUENCE</scope>
    <source>
        <strain evidence="10">HIS019</strain>
    </source>
</reference>
<dbReference type="InterPro" id="IPR050121">
    <property type="entry name" value="Cytochrome_P450_monoxygenase"/>
</dbReference>
<protein>
    <recommendedName>
        <fullName evidence="12">Cytochrome P450</fullName>
    </recommendedName>
</protein>
<dbReference type="InterPro" id="IPR001128">
    <property type="entry name" value="Cyt_P450"/>
</dbReference>
<keyword evidence="5" id="KW-0560">Oxidoreductase</keyword>
<evidence type="ECO:0000256" key="8">
    <source>
        <dbReference type="PIRSR" id="PIRSR602401-1"/>
    </source>
</evidence>
<dbReference type="InterPro" id="IPR002401">
    <property type="entry name" value="Cyt_P450_E_grp-I"/>
</dbReference>
<comment type="cofactor">
    <cofactor evidence="1 8">
        <name>heme</name>
        <dbReference type="ChEBI" id="CHEBI:30413"/>
    </cofactor>
</comment>
<dbReference type="PRINTS" id="PR00463">
    <property type="entry name" value="EP450I"/>
</dbReference>
<dbReference type="Pfam" id="PF00067">
    <property type="entry name" value="p450"/>
    <property type="match status" value="1"/>
</dbReference>
<dbReference type="EMBL" id="AP028214">
    <property type="protein sequence ID" value="BEI89942.1"/>
    <property type="molecule type" value="Genomic_DNA"/>
</dbReference>
<keyword evidence="11" id="KW-1185">Reference proteome</keyword>
<dbReference type="GeneID" id="85493813"/>
<evidence type="ECO:0000256" key="3">
    <source>
        <dbReference type="ARBA" id="ARBA00010617"/>
    </source>
</evidence>
<evidence type="ECO:0000313" key="10">
    <source>
        <dbReference type="EMBL" id="BEI89942.1"/>
    </source>
</evidence>
<keyword evidence="9" id="KW-0812">Transmembrane</keyword>
<dbReference type="PANTHER" id="PTHR24305">
    <property type="entry name" value="CYTOCHROME P450"/>
    <property type="match status" value="1"/>
</dbReference>
<keyword evidence="4 8" id="KW-0349">Heme</keyword>
<dbReference type="InterPro" id="IPR036396">
    <property type="entry name" value="Cyt_P450_sf"/>
</dbReference>
<evidence type="ECO:0000256" key="1">
    <source>
        <dbReference type="ARBA" id="ARBA00001971"/>
    </source>
</evidence>
<evidence type="ECO:0000256" key="9">
    <source>
        <dbReference type="SAM" id="Phobius"/>
    </source>
</evidence>
<organism evidence="10 11">
    <name type="scientific">Cutaneotrichosporon cavernicola</name>
    <dbReference type="NCBI Taxonomy" id="279322"/>
    <lineage>
        <taxon>Eukaryota</taxon>
        <taxon>Fungi</taxon>
        <taxon>Dikarya</taxon>
        <taxon>Basidiomycota</taxon>
        <taxon>Agaricomycotina</taxon>
        <taxon>Tremellomycetes</taxon>
        <taxon>Trichosporonales</taxon>
        <taxon>Trichosporonaceae</taxon>
        <taxon>Cutaneotrichosporon</taxon>
    </lineage>
</organism>
<keyword evidence="6 8" id="KW-0408">Iron</keyword>
<dbReference type="Proteomes" id="UP001233271">
    <property type="component" value="Chromosome 3"/>
</dbReference>
<evidence type="ECO:0000256" key="6">
    <source>
        <dbReference type="ARBA" id="ARBA00023004"/>
    </source>
</evidence>
<evidence type="ECO:0008006" key="12">
    <source>
        <dbReference type="Google" id="ProtNLM"/>
    </source>
</evidence>
<evidence type="ECO:0000313" key="11">
    <source>
        <dbReference type="Proteomes" id="UP001233271"/>
    </source>
</evidence>
<dbReference type="GO" id="GO:0020037">
    <property type="term" value="F:heme binding"/>
    <property type="evidence" value="ECO:0007669"/>
    <property type="project" value="InterPro"/>
</dbReference>
<dbReference type="PANTHER" id="PTHR24305:SF166">
    <property type="entry name" value="CYTOCHROME P450 12A4, MITOCHONDRIAL-RELATED"/>
    <property type="match status" value="1"/>
</dbReference>
<feature type="transmembrane region" description="Helical" evidence="9">
    <location>
        <begin position="26"/>
        <end position="45"/>
    </location>
</feature>
<dbReference type="KEGG" id="ccac:CcaHIS019_0300120"/>
<dbReference type="GO" id="GO:0004497">
    <property type="term" value="F:monooxygenase activity"/>
    <property type="evidence" value="ECO:0007669"/>
    <property type="project" value="UniProtKB-KW"/>
</dbReference>
<keyword evidence="7" id="KW-0503">Monooxygenase</keyword>
<gene>
    <name evidence="10" type="ORF">CcaverHIS019_0300120</name>
</gene>
<dbReference type="PRINTS" id="PR00385">
    <property type="entry name" value="P450"/>
</dbReference>
<keyword evidence="8" id="KW-0479">Metal-binding</keyword>
<name>A0AA48IBU7_9TREE</name>
<dbReference type="RefSeq" id="XP_060455208.1">
    <property type="nucleotide sequence ID" value="XM_060598412.1"/>
</dbReference>
<proteinExistence type="inferred from homology"/>
<dbReference type="AlphaFoldDB" id="A0AA48IBU7"/>
<comment type="pathway">
    <text evidence="2">Secondary metabolite biosynthesis.</text>
</comment>
<keyword evidence="9" id="KW-1133">Transmembrane helix</keyword>
<evidence type="ECO:0000256" key="7">
    <source>
        <dbReference type="ARBA" id="ARBA00023033"/>
    </source>
</evidence>
<feature type="binding site" description="axial binding residue" evidence="8">
    <location>
        <position position="508"/>
    </location>
    <ligand>
        <name>heme</name>
        <dbReference type="ChEBI" id="CHEBI:30413"/>
    </ligand>
    <ligandPart>
        <name>Fe</name>
        <dbReference type="ChEBI" id="CHEBI:18248"/>
    </ligandPart>
</feature>
<dbReference type="SUPFAM" id="SSF48264">
    <property type="entry name" value="Cytochrome P450"/>
    <property type="match status" value="1"/>
</dbReference>
<comment type="similarity">
    <text evidence="3">Belongs to the cytochrome P450 family.</text>
</comment>
<keyword evidence="9" id="KW-0472">Membrane</keyword>
<dbReference type="GO" id="GO:0005506">
    <property type="term" value="F:iron ion binding"/>
    <property type="evidence" value="ECO:0007669"/>
    <property type="project" value="InterPro"/>
</dbReference>
<sequence length="573" mass="63882">MSGSLIGPRLTIHLDGTLKLARAHPVLALLSVAALVLIAYILWAYPYREYTLPYRNLRGPKASSVIWGNFAEILEEPTNAPQTRWIAEFGNVFRYQTLFGKPRICLGDPVAIAHIAQHTYDYQKASATVYSLELVLGRGLLTVEGDEHRRQRKILSPAFGLPAIKSMQPIFMDKGWELQRKLSSILDSDEDSFSPTPTAPEDRVPGTKKVDVIRYMGQMTLDVIGLAGFDYDFGALAGRSTDLADSFRALLKAGSNPGIMAILAAVIPFFRIFPNKLTHAVRVAKSQTDRVAREIVMQKKAFVTAEMQTGEKNETLGRDLLSRVVRANMDPELRPEQRLTDEEVIAQVVTFMIAGHETTATALTWLIPRLAENPQVQKKLRDEVRSFAHDNPTFDELNSLPYLDNVVHESLRLDPPVAGGVRVAAKHYIIPLGQPIRGRDGKMMSSIDVPAGTDIFIPLMNVNRSTEIWGPDALEFNPDRHGDPKLPLQNVSGVYGNLLTFFNGARNCIGYRLTLAEMKAAIFCVFRHLEVLPLPSNPQFRQKAQMVMRPEMIGEEDAGYQMPVLIRALADDD</sequence>
<dbReference type="CDD" id="cd11069">
    <property type="entry name" value="CYP_FUM15-like"/>
    <property type="match status" value="1"/>
</dbReference>
<accession>A0AA48IBU7</accession>
<evidence type="ECO:0000256" key="5">
    <source>
        <dbReference type="ARBA" id="ARBA00023002"/>
    </source>
</evidence>
<evidence type="ECO:0000256" key="4">
    <source>
        <dbReference type="ARBA" id="ARBA00022617"/>
    </source>
</evidence>